<keyword evidence="4" id="KW-0564">Palmitate</keyword>
<evidence type="ECO:0000256" key="3">
    <source>
        <dbReference type="ARBA" id="ARBA00023136"/>
    </source>
</evidence>
<accession>W0QDG2</accession>
<comment type="subcellular location">
    <subcellularLocation>
        <location evidence="1">Cell outer membrane</location>
        <topology evidence="1">Lipid-anchor</topology>
    </subcellularLocation>
</comment>
<keyword evidence="3" id="KW-0472">Membrane</keyword>
<sequence length="40" mass="4382">MEKPMKKLLLITLIATLGLSACGVKGPLYFPESAPKHEQK</sequence>
<dbReference type="Proteomes" id="UP000066995">
    <property type="component" value="Chromosome"/>
</dbReference>
<gene>
    <name evidence="7" type="ORF">X808_20580</name>
</gene>
<evidence type="ECO:0000256" key="2">
    <source>
        <dbReference type="ARBA" id="ARBA00022729"/>
    </source>
</evidence>
<evidence type="ECO:0000256" key="6">
    <source>
        <dbReference type="ARBA" id="ARBA00023288"/>
    </source>
</evidence>
<evidence type="ECO:0000313" key="7">
    <source>
        <dbReference type="EMBL" id="AHG76576.1"/>
    </source>
</evidence>
<evidence type="ECO:0000256" key="4">
    <source>
        <dbReference type="ARBA" id="ARBA00023139"/>
    </source>
</evidence>
<dbReference type="Pfam" id="PF13627">
    <property type="entry name" value="LptM_cons"/>
    <property type="match status" value="1"/>
</dbReference>
<dbReference type="KEGG" id="mvi:X808_20580"/>
<reference evidence="7 8" key="1">
    <citation type="submission" date="2013-12" db="EMBL/GenBank/DDBJ databases">
        <title>Annotation of the Mannheimia varigena USDA-ARS-USMARC-1296 complete genome.</title>
        <authorList>
            <person name="Harhay G.P."/>
            <person name="Clawson M.L."/>
            <person name="Murray R.W."/>
            <person name="Lubbers B.V."/>
            <person name="Heaton M.P."/>
            <person name="Chitko-Mckown C.G."/>
            <person name="Harhay D.M."/>
            <person name="Smith T.P.L."/>
        </authorList>
    </citation>
    <scope>NUCLEOTIDE SEQUENCE [LARGE SCALE GENOMIC DNA]</scope>
    <source>
        <strain evidence="7 8">USDA-ARS-USMARC-1296</strain>
    </source>
</reference>
<keyword evidence="2" id="KW-0732">Signal</keyword>
<proteinExistence type="predicted"/>
<organism evidence="7 8">
    <name type="scientific">Mannheimia varigena USDA-ARS-USMARC-1296</name>
    <dbReference type="NCBI Taxonomy" id="1433287"/>
    <lineage>
        <taxon>Bacteria</taxon>
        <taxon>Pseudomonadati</taxon>
        <taxon>Pseudomonadota</taxon>
        <taxon>Gammaproteobacteria</taxon>
        <taxon>Pasteurellales</taxon>
        <taxon>Pasteurellaceae</taxon>
        <taxon>Mannheimia</taxon>
    </lineage>
</organism>
<evidence type="ECO:0000256" key="1">
    <source>
        <dbReference type="ARBA" id="ARBA00004459"/>
    </source>
</evidence>
<dbReference type="AlphaFoldDB" id="W0QDG2"/>
<protein>
    <recommendedName>
        <fullName evidence="9">Lipoprotein</fullName>
    </recommendedName>
</protein>
<dbReference type="GO" id="GO:0009279">
    <property type="term" value="C:cell outer membrane"/>
    <property type="evidence" value="ECO:0007669"/>
    <property type="project" value="UniProtKB-SubCell"/>
</dbReference>
<dbReference type="PROSITE" id="PS51257">
    <property type="entry name" value="PROKAR_LIPOPROTEIN"/>
    <property type="match status" value="1"/>
</dbReference>
<dbReference type="PATRIC" id="fig|1433287.3.peg.2053"/>
<evidence type="ECO:0000256" key="5">
    <source>
        <dbReference type="ARBA" id="ARBA00023237"/>
    </source>
</evidence>
<keyword evidence="6" id="KW-0449">Lipoprotein</keyword>
<dbReference type="STRING" id="1433287.X808_20580"/>
<keyword evidence="5" id="KW-0998">Cell outer membrane</keyword>
<keyword evidence="8" id="KW-1185">Reference proteome</keyword>
<dbReference type="HOGENOM" id="CLU_200497_2_1_6"/>
<name>W0QDG2_9PAST</name>
<evidence type="ECO:0008006" key="9">
    <source>
        <dbReference type="Google" id="ProtNLM"/>
    </source>
</evidence>
<dbReference type="EMBL" id="CP006943">
    <property type="protein sequence ID" value="AHG76576.1"/>
    <property type="molecule type" value="Genomic_DNA"/>
</dbReference>
<dbReference type="InterPro" id="IPR032831">
    <property type="entry name" value="LptM_cons"/>
</dbReference>
<evidence type="ECO:0000313" key="8">
    <source>
        <dbReference type="Proteomes" id="UP000066995"/>
    </source>
</evidence>
<dbReference type="NCBIfam" id="NF047847">
    <property type="entry name" value="SS_mature_LptM"/>
    <property type="match status" value="1"/>
</dbReference>